<accession>H6N849</accession>
<keyword evidence="2" id="KW-1185">Reference proteome</keyword>
<proteinExistence type="predicted"/>
<dbReference type="EMBL" id="CP003199">
    <property type="protein sequence ID" value="AEW45821.1"/>
    <property type="molecule type" value="Genomic_DNA"/>
</dbReference>
<reference evidence="1 2" key="1">
    <citation type="journal article" date="2012" name="J. Bacteriol.">
        <title>Complete genome sequence of Mycoplasma haemocanis strain Illinois.</title>
        <authorList>
            <person name="do Nascimento N.C."/>
            <person name="Guimaraes A.M."/>
            <person name="Santos A.P."/>
            <person name="Sanmiguel P.J."/>
            <person name="Messick J.B."/>
        </authorList>
    </citation>
    <scope>NUCLEOTIDE SEQUENCE [LARGE SCALE GENOMIC DNA]</scope>
    <source>
        <strain evidence="1 2">Illinois</strain>
    </source>
</reference>
<dbReference type="HOGENOM" id="CLU_1303766_0_0_14"/>
<protein>
    <submittedName>
        <fullName evidence="1">Uncharacterized protein</fullName>
    </submittedName>
</protein>
<dbReference type="KEGG" id="mhe:MHC_04825"/>
<dbReference type="OrthoDB" id="9822748at2"/>
<dbReference type="STRING" id="1111676.MHC_04825"/>
<dbReference type="AlphaFoldDB" id="H6N849"/>
<name>H6N849_MYCHN</name>
<gene>
    <name evidence="1" type="ordered locus">MHC_04825</name>
</gene>
<evidence type="ECO:0000313" key="2">
    <source>
        <dbReference type="Proteomes" id="UP000009135"/>
    </source>
</evidence>
<organism evidence="1 2">
    <name type="scientific">Mycoplasma haemocanis (strain Illinois)</name>
    <dbReference type="NCBI Taxonomy" id="1111676"/>
    <lineage>
        <taxon>Bacteria</taxon>
        <taxon>Bacillati</taxon>
        <taxon>Mycoplasmatota</taxon>
        <taxon>Mollicutes</taxon>
        <taxon>Mycoplasmataceae</taxon>
        <taxon>Mycoplasma</taxon>
    </lineage>
</organism>
<evidence type="ECO:0000313" key="1">
    <source>
        <dbReference type="EMBL" id="AEW45821.1"/>
    </source>
</evidence>
<dbReference type="Proteomes" id="UP000009135">
    <property type="component" value="Chromosome"/>
</dbReference>
<sequence length="210" mass="23677">MGIISNLLLSKKVIIPTSSMGVLAGSSYWYLTRVKSPSNVGDMLTSAGFKTLLSDASKMDWNKILTAYKQASKDEQISGVEYNGVSQNQSDEDLKRKIENGCKIILSSGDMNKQNLELGRRWCVVTTNVRDIVEQNGYKFLDYDGHKDDRKWESKLETLKKRRGKDTQASKPLDVVNMKSSCKELAEAPTYHKSFNKSVEIAKDYCSEKQ</sequence>